<dbReference type="Pfam" id="PF13289">
    <property type="entry name" value="SIR2_2"/>
    <property type="match status" value="1"/>
</dbReference>
<feature type="compositionally biased region" description="Basic residues" evidence="1">
    <location>
        <begin position="504"/>
        <end position="519"/>
    </location>
</feature>
<accession>A0A2L0EV22</accession>
<feature type="compositionally biased region" description="Basic and acidic residues" evidence="1">
    <location>
        <begin position="882"/>
        <end position="891"/>
    </location>
</feature>
<dbReference type="PANTHER" id="PTHR35205:SF1">
    <property type="entry name" value="ZU5 DOMAIN-CONTAINING PROTEIN"/>
    <property type="match status" value="1"/>
</dbReference>
<dbReference type="PANTHER" id="PTHR35205">
    <property type="entry name" value="NB-ARC AND TPR DOMAIN PROTEIN"/>
    <property type="match status" value="1"/>
</dbReference>
<dbReference type="SUPFAM" id="SSF52467">
    <property type="entry name" value="DHS-like NAD/FAD-binding domain"/>
    <property type="match status" value="1"/>
</dbReference>
<organism evidence="2 3">
    <name type="scientific">Sorangium cellulosum</name>
    <name type="common">Polyangium cellulosum</name>
    <dbReference type="NCBI Taxonomy" id="56"/>
    <lineage>
        <taxon>Bacteria</taxon>
        <taxon>Pseudomonadati</taxon>
        <taxon>Myxococcota</taxon>
        <taxon>Polyangia</taxon>
        <taxon>Polyangiales</taxon>
        <taxon>Polyangiaceae</taxon>
        <taxon>Sorangium</taxon>
    </lineage>
</organism>
<feature type="compositionally biased region" description="Basic residues" evidence="1">
    <location>
        <begin position="409"/>
        <end position="419"/>
    </location>
</feature>
<gene>
    <name evidence="2" type="ORF">SOCE26_045900</name>
</gene>
<dbReference type="SUPFAM" id="SSF52540">
    <property type="entry name" value="P-loop containing nucleoside triphosphate hydrolases"/>
    <property type="match status" value="1"/>
</dbReference>
<evidence type="ECO:0000313" key="3">
    <source>
        <dbReference type="Proteomes" id="UP000238348"/>
    </source>
</evidence>
<sequence length="891" mass="96718">MPTFMDNANTTSAAVDAAVIEELREAFESGELVLFVGGGISAAAGLPTWRQLVDLLVERVRDQVGDELVVAEVAELARSQRHSEALAAAEHALGPAEFNAFVEDALDDEGLEPPRIALALAALRDRLRAVLTTNINHLLERAFGPDWEPHWRITDDVAWRRRIILKMHGTLKEPSSWVFTRERFHKAIAAPAVRSALTAVLSTCPMLFVGFGRADGNFDEMLSDIHALSGSSPPPRFVLVPRASLTPYRRTMLVDMGFQLLPYDTPDGSHDEALAILERASAARPRASSPSSPASARGGALDPAARDPGPGAPAVVVAPGLPGVRPPARSSVRISVRISGRSRARFGRLRGHRHRPGGARHHAARSRVRAAGEPDRGVLLVLGEQPRAARQARDPPRHPQAQGRDPRLARRRDRRRRGARPGARGAPRDREGRPPAHQRGLPGVGLLLRRRDAEGDRAPRAGGGARHPRHPRRLRLGGRAVRQAGQLAARRAPGDELGQPERGLHRHRQGHPKAGRAAHPKPPVGSPSAGAQPVSHSEVPPPPGIWSVPAWTGRNLAARDELLAEIGRTLAKRGIAPLCGLGGTGKTKLAIEYAHRNAGAYDTVFLIDGQSTETMDAAFVALASEMRLPEQEIQDPARAVAAVRSKLGRRGRWLLLFDGVREPSEVDLYVPSVSFGGHILMTSQNPIWRGLTTVTVRGIERAESVSFLLRRTGETDAEAANALAEELGDLPLALAQAGAYIEETGRPLAEYLALFRQRPAALLERPVSFPVTVATTWESALAAVFTHQAAAELLSLCSFLPMDAIPRRALNEYDPLALDDAIAMLRLHSLIEVRAQALSVHRLVKIVVRNQLRRDDRRQWMEAARRILQAAGRASPGADEEREGRTEPDAG</sequence>
<dbReference type="InterPro" id="IPR027417">
    <property type="entry name" value="P-loop_NTPase"/>
</dbReference>
<name>A0A2L0EV22_SORCE</name>
<feature type="compositionally biased region" description="Low complexity" evidence="1">
    <location>
        <begin position="281"/>
        <end position="339"/>
    </location>
</feature>
<feature type="compositionally biased region" description="Basic and acidic residues" evidence="1">
    <location>
        <begin position="449"/>
        <end position="459"/>
    </location>
</feature>
<dbReference type="Gene3D" id="3.40.50.1220">
    <property type="entry name" value="TPP-binding domain"/>
    <property type="match status" value="1"/>
</dbReference>
<dbReference type="EMBL" id="CP012673">
    <property type="protein sequence ID" value="AUX43147.1"/>
    <property type="molecule type" value="Genomic_DNA"/>
</dbReference>
<feature type="region of interest" description="Disordered" evidence="1">
    <location>
        <begin position="870"/>
        <end position="891"/>
    </location>
</feature>
<dbReference type="AlphaFoldDB" id="A0A2L0EV22"/>
<dbReference type="InterPro" id="IPR029035">
    <property type="entry name" value="DHS-like_NAD/FAD-binding_dom"/>
</dbReference>
<feature type="region of interest" description="Disordered" evidence="1">
    <location>
        <begin position="281"/>
        <end position="546"/>
    </location>
</feature>
<reference evidence="2 3" key="1">
    <citation type="submission" date="2015-09" db="EMBL/GenBank/DDBJ databases">
        <title>Sorangium comparison.</title>
        <authorList>
            <person name="Zaburannyi N."/>
            <person name="Bunk B."/>
            <person name="Overmann J."/>
            <person name="Mueller R."/>
        </authorList>
    </citation>
    <scope>NUCLEOTIDE SEQUENCE [LARGE SCALE GENOMIC DNA]</scope>
    <source>
        <strain evidence="2 3">So ce26</strain>
    </source>
</reference>
<dbReference type="Gene3D" id="3.40.50.300">
    <property type="entry name" value="P-loop containing nucleotide triphosphate hydrolases"/>
    <property type="match status" value="1"/>
</dbReference>
<feature type="compositionally biased region" description="Basic residues" evidence="1">
    <location>
        <begin position="466"/>
        <end position="476"/>
    </location>
</feature>
<evidence type="ECO:0000256" key="1">
    <source>
        <dbReference type="SAM" id="MobiDB-lite"/>
    </source>
</evidence>
<proteinExistence type="predicted"/>
<feature type="compositionally biased region" description="Basic residues" evidence="1">
    <location>
        <begin position="340"/>
        <end position="368"/>
    </location>
</feature>
<evidence type="ECO:0000313" key="2">
    <source>
        <dbReference type="EMBL" id="AUX43147.1"/>
    </source>
</evidence>
<protein>
    <submittedName>
        <fullName evidence="2">Uncharacterized protein</fullName>
    </submittedName>
</protein>
<dbReference type="Proteomes" id="UP000238348">
    <property type="component" value="Chromosome"/>
</dbReference>